<evidence type="ECO:0000256" key="2">
    <source>
        <dbReference type="ARBA" id="ARBA00022801"/>
    </source>
</evidence>
<dbReference type="InterPro" id="IPR014001">
    <property type="entry name" value="Helicase_ATP-bd"/>
</dbReference>
<evidence type="ECO:0000256" key="4">
    <source>
        <dbReference type="ARBA" id="ARBA00022840"/>
    </source>
</evidence>
<dbReference type="PROSITE" id="PS51192">
    <property type="entry name" value="HELICASE_ATP_BIND_1"/>
    <property type="match status" value="1"/>
</dbReference>
<feature type="region of interest" description="Disordered" evidence="7">
    <location>
        <begin position="603"/>
        <end position="703"/>
    </location>
</feature>
<dbReference type="GO" id="GO:0005524">
    <property type="term" value="F:ATP binding"/>
    <property type="evidence" value="ECO:0007669"/>
    <property type="project" value="UniProtKB-KW"/>
</dbReference>
<organism evidence="11 12">
    <name type="scientific">Elliptochloris bilobata</name>
    <dbReference type="NCBI Taxonomy" id="381761"/>
    <lineage>
        <taxon>Eukaryota</taxon>
        <taxon>Viridiplantae</taxon>
        <taxon>Chlorophyta</taxon>
        <taxon>core chlorophytes</taxon>
        <taxon>Trebouxiophyceae</taxon>
        <taxon>Trebouxiophyceae incertae sedis</taxon>
        <taxon>Elliptochloris clade</taxon>
        <taxon>Elliptochloris</taxon>
    </lineage>
</organism>
<evidence type="ECO:0000256" key="5">
    <source>
        <dbReference type="PROSITE-ProRule" id="PRU00552"/>
    </source>
</evidence>
<reference evidence="11 12" key="1">
    <citation type="journal article" date="2024" name="Nat. Commun.">
        <title>Phylogenomics reveals the evolutionary origins of lichenization in chlorophyte algae.</title>
        <authorList>
            <person name="Puginier C."/>
            <person name="Libourel C."/>
            <person name="Otte J."/>
            <person name="Skaloud P."/>
            <person name="Haon M."/>
            <person name="Grisel S."/>
            <person name="Petersen M."/>
            <person name="Berrin J.G."/>
            <person name="Delaux P.M."/>
            <person name="Dal Grande F."/>
            <person name="Keller J."/>
        </authorList>
    </citation>
    <scope>NUCLEOTIDE SEQUENCE [LARGE SCALE GENOMIC DNA]</scope>
    <source>
        <strain evidence="11 12">SAG 245.80</strain>
    </source>
</reference>
<dbReference type="InterPro" id="IPR000629">
    <property type="entry name" value="RNA-helicase_DEAD-box_CS"/>
</dbReference>
<dbReference type="GO" id="GO:0003724">
    <property type="term" value="F:RNA helicase activity"/>
    <property type="evidence" value="ECO:0007669"/>
    <property type="project" value="InterPro"/>
</dbReference>
<protein>
    <recommendedName>
        <fullName evidence="13">DEAD-box ATP-dependent RNA helicase 28</fullName>
    </recommendedName>
</protein>
<gene>
    <name evidence="11" type="ORF">WJX81_005948</name>
</gene>
<accession>A0AAW1S884</accession>
<dbReference type="SMART" id="SM00490">
    <property type="entry name" value="HELICc"/>
    <property type="match status" value="1"/>
</dbReference>
<dbReference type="PANTHER" id="PTHR47959">
    <property type="entry name" value="ATP-DEPENDENT RNA HELICASE RHLE-RELATED"/>
    <property type="match status" value="1"/>
</dbReference>
<feature type="region of interest" description="Disordered" evidence="7">
    <location>
        <begin position="530"/>
        <end position="586"/>
    </location>
</feature>
<feature type="compositionally biased region" description="Basic and acidic residues" evidence="7">
    <location>
        <begin position="541"/>
        <end position="553"/>
    </location>
</feature>
<name>A0AAW1S884_9CHLO</name>
<feature type="domain" description="Helicase ATP-binding" evidence="8">
    <location>
        <begin position="105"/>
        <end position="279"/>
    </location>
</feature>
<evidence type="ECO:0000256" key="7">
    <source>
        <dbReference type="SAM" id="MobiDB-lite"/>
    </source>
</evidence>
<dbReference type="GO" id="GO:0016787">
    <property type="term" value="F:hydrolase activity"/>
    <property type="evidence" value="ECO:0007669"/>
    <property type="project" value="UniProtKB-KW"/>
</dbReference>
<feature type="region of interest" description="Disordered" evidence="7">
    <location>
        <begin position="31"/>
        <end position="51"/>
    </location>
</feature>
<keyword evidence="4 6" id="KW-0067">ATP-binding</keyword>
<feature type="compositionally biased region" description="Basic residues" evidence="7">
    <location>
        <begin position="683"/>
        <end position="703"/>
    </location>
</feature>
<dbReference type="InterPro" id="IPR011545">
    <property type="entry name" value="DEAD/DEAH_box_helicase_dom"/>
</dbReference>
<dbReference type="GO" id="GO:0003676">
    <property type="term" value="F:nucleic acid binding"/>
    <property type="evidence" value="ECO:0007669"/>
    <property type="project" value="InterPro"/>
</dbReference>
<dbReference type="GO" id="GO:0005829">
    <property type="term" value="C:cytosol"/>
    <property type="evidence" value="ECO:0007669"/>
    <property type="project" value="TreeGrafter"/>
</dbReference>
<dbReference type="EMBL" id="JALJOU010000008">
    <property type="protein sequence ID" value="KAK9842311.1"/>
    <property type="molecule type" value="Genomic_DNA"/>
</dbReference>
<comment type="similarity">
    <text evidence="6">Belongs to the DEAD box helicase family.</text>
</comment>
<feature type="domain" description="DEAD-box RNA helicase Q" evidence="10">
    <location>
        <begin position="74"/>
        <end position="102"/>
    </location>
</feature>
<proteinExistence type="inferred from homology"/>
<evidence type="ECO:0008006" key="13">
    <source>
        <dbReference type="Google" id="ProtNLM"/>
    </source>
</evidence>
<dbReference type="CDD" id="cd17947">
    <property type="entry name" value="DEADc_DDX27"/>
    <property type="match status" value="1"/>
</dbReference>
<feature type="compositionally biased region" description="Basic residues" evidence="7">
    <location>
        <begin position="618"/>
        <end position="627"/>
    </location>
</feature>
<dbReference type="CDD" id="cd18787">
    <property type="entry name" value="SF2_C_DEAD"/>
    <property type="match status" value="1"/>
</dbReference>
<dbReference type="AlphaFoldDB" id="A0AAW1S884"/>
<dbReference type="PROSITE" id="PS51195">
    <property type="entry name" value="Q_MOTIF"/>
    <property type="match status" value="1"/>
</dbReference>
<evidence type="ECO:0000256" key="6">
    <source>
        <dbReference type="RuleBase" id="RU000492"/>
    </source>
</evidence>
<dbReference type="SMART" id="SM00487">
    <property type="entry name" value="DEXDc"/>
    <property type="match status" value="1"/>
</dbReference>
<dbReference type="Gene3D" id="3.40.50.300">
    <property type="entry name" value="P-loop containing nucleotide triphosphate hydrolases"/>
    <property type="match status" value="2"/>
</dbReference>
<evidence type="ECO:0000259" key="9">
    <source>
        <dbReference type="PROSITE" id="PS51194"/>
    </source>
</evidence>
<evidence type="ECO:0000313" key="11">
    <source>
        <dbReference type="EMBL" id="KAK9842311.1"/>
    </source>
</evidence>
<dbReference type="PANTHER" id="PTHR47959:SF14">
    <property type="entry name" value="DEAD-BOX ATP-DEPENDENT RNA HELICASE 28"/>
    <property type="match status" value="1"/>
</dbReference>
<evidence type="ECO:0000313" key="12">
    <source>
        <dbReference type="Proteomes" id="UP001445335"/>
    </source>
</evidence>
<keyword evidence="12" id="KW-1185">Reference proteome</keyword>
<dbReference type="Pfam" id="PF00271">
    <property type="entry name" value="Helicase_C"/>
    <property type="match status" value="1"/>
</dbReference>
<dbReference type="InterPro" id="IPR050079">
    <property type="entry name" value="DEAD_box_RNA_helicase"/>
</dbReference>
<keyword evidence="1 6" id="KW-0547">Nucleotide-binding</keyword>
<dbReference type="PROSITE" id="PS51194">
    <property type="entry name" value="HELICASE_CTER"/>
    <property type="match status" value="1"/>
</dbReference>
<dbReference type="InterPro" id="IPR014014">
    <property type="entry name" value="RNA_helicase_DEAD_Q_motif"/>
</dbReference>
<feature type="short sequence motif" description="Q motif" evidence="5">
    <location>
        <begin position="74"/>
        <end position="102"/>
    </location>
</feature>
<dbReference type="SUPFAM" id="SSF52540">
    <property type="entry name" value="P-loop containing nucleoside triphosphate hydrolases"/>
    <property type="match status" value="2"/>
</dbReference>
<keyword evidence="3 6" id="KW-0347">Helicase</keyword>
<evidence type="ECO:0000256" key="3">
    <source>
        <dbReference type="ARBA" id="ARBA00022806"/>
    </source>
</evidence>
<dbReference type="InterPro" id="IPR027417">
    <property type="entry name" value="P-loop_NTPase"/>
</dbReference>
<evidence type="ECO:0000259" key="8">
    <source>
        <dbReference type="PROSITE" id="PS51192"/>
    </source>
</evidence>
<feature type="domain" description="Helicase C-terminal" evidence="9">
    <location>
        <begin position="290"/>
        <end position="457"/>
    </location>
</feature>
<dbReference type="InterPro" id="IPR001650">
    <property type="entry name" value="Helicase_C-like"/>
</dbReference>
<keyword evidence="2 6" id="KW-0378">Hydrolase</keyword>
<evidence type="ECO:0000256" key="1">
    <source>
        <dbReference type="ARBA" id="ARBA00022741"/>
    </source>
</evidence>
<dbReference type="PROSITE" id="PS00039">
    <property type="entry name" value="DEAD_ATP_HELICASE"/>
    <property type="match status" value="1"/>
</dbReference>
<dbReference type="Pfam" id="PF00270">
    <property type="entry name" value="DEAD"/>
    <property type="match status" value="1"/>
</dbReference>
<dbReference type="Proteomes" id="UP001445335">
    <property type="component" value="Unassembled WGS sequence"/>
</dbReference>
<evidence type="ECO:0000259" key="10">
    <source>
        <dbReference type="PROSITE" id="PS51195"/>
    </source>
</evidence>
<sequence>MASDLNPDFRFDFGGESGVAQTPWELAGAVEDAQRERAQEGAETSGGRGGGLKTLKPTGGFFAETPDGTRFAAGSFAELHLSRPLLKAVAELGYTHTTPIQAACIPLALAGRDICGSAVTGSGKTAAFALPLLERLLYRSRKVRATYVLVLTPTRELAVQVHGMTAKLAQFTDVRVALVVGGLSLQVQAATLRTQPEVVVATPGRLIDHLRNTQSVGLEDLQALVLDEADRLLQMGFSEEVREVLRLTPRKRQTLLFSATMTEEVRALAALSLQRPVRLAADAAGLAPAQLQQEVVRLKGAAAAADKEAALLALCARALRGGRCIVFFRTKQRAHRARMLFGLAGLPPATELHGNMTQAARLESLERFRTGEAAFLLATDVAARGLDILGVEAVVNFDAPGSLSAYLHRIGRTARAGAAGRAVTFAEDADRPLLKEVVKKTRATLINRIVPGAAVAEWRGRIGDMTDDIERLVMEEQEERELRRAEMEAAKAVNLVEHEAEIYGRPARTWFQTPRQKAALAEAARADGEALGAGLGPSAGSDKRKRDKEAARQERKRQRGTEAAAAEKRRNGNRLIEETEAAAGSVRAAKARESALRQQGLSKAAAAAGAVSGNRKEAKAKKKRKRDASKPAGGDGEGALFQGDGAGRPDPISKTPAKVYAGGGRSGRLALPKAGPSKAERAKAKRHGKGVKAFKSKARHKRR</sequence>
<comment type="caution">
    <text evidence="11">The sequence shown here is derived from an EMBL/GenBank/DDBJ whole genome shotgun (WGS) entry which is preliminary data.</text>
</comment>